<evidence type="ECO:0000313" key="3">
    <source>
        <dbReference type="WBParaSite" id="PgR106_g003_t01"/>
    </source>
</evidence>
<keyword evidence="2" id="KW-1185">Reference proteome</keyword>
<feature type="transmembrane region" description="Helical" evidence="1">
    <location>
        <begin position="23"/>
        <end position="44"/>
    </location>
</feature>
<proteinExistence type="predicted"/>
<keyword evidence="1" id="KW-1133">Transmembrane helix</keyword>
<evidence type="ECO:0000256" key="1">
    <source>
        <dbReference type="SAM" id="Phobius"/>
    </source>
</evidence>
<dbReference type="Proteomes" id="UP000887569">
    <property type="component" value="Unplaced"/>
</dbReference>
<keyword evidence="1" id="KW-0812">Transmembrane</keyword>
<sequence>MLYFAYTTNFDVRYSMILINKRIYWLAVYSRLLMGVFAICPLSNQIPPPICAFLFDNNECSGSFYMVKENIEEWNIDEIWNNRVTMAILRPDCYLDLYDGSNLTDSHRYLGGDISEGNIYDLSWYSFANRTTSYYCQCSP</sequence>
<evidence type="ECO:0000313" key="2">
    <source>
        <dbReference type="Proteomes" id="UP000887569"/>
    </source>
</evidence>
<organism evidence="2 3">
    <name type="scientific">Parascaris univalens</name>
    <name type="common">Nematode worm</name>
    <dbReference type="NCBI Taxonomy" id="6257"/>
    <lineage>
        <taxon>Eukaryota</taxon>
        <taxon>Metazoa</taxon>
        <taxon>Ecdysozoa</taxon>
        <taxon>Nematoda</taxon>
        <taxon>Chromadorea</taxon>
        <taxon>Rhabditida</taxon>
        <taxon>Spirurina</taxon>
        <taxon>Ascaridomorpha</taxon>
        <taxon>Ascaridoidea</taxon>
        <taxon>Ascarididae</taxon>
        <taxon>Parascaris</taxon>
    </lineage>
</organism>
<keyword evidence="1" id="KW-0472">Membrane</keyword>
<reference evidence="3" key="1">
    <citation type="submission" date="2022-11" db="UniProtKB">
        <authorList>
            <consortium name="WormBaseParasite"/>
        </authorList>
    </citation>
    <scope>IDENTIFICATION</scope>
</reference>
<name>A0A915C9Z2_PARUN</name>
<dbReference type="WBParaSite" id="PgR106_g003_t01">
    <property type="protein sequence ID" value="PgR106_g003_t01"/>
    <property type="gene ID" value="PgR106_g003"/>
</dbReference>
<accession>A0A915C9Z2</accession>
<protein>
    <submittedName>
        <fullName evidence="3">Uncharacterized protein</fullName>
    </submittedName>
</protein>
<dbReference type="AlphaFoldDB" id="A0A915C9Z2"/>